<organism evidence="1">
    <name type="scientific">Nothobranchius korthausae</name>
    <dbReference type="NCBI Taxonomy" id="1143690"/>
    <lineage>
        <taxon>Eukaryota</taxon>
        <taxon>Metazoa</taxon>
        <taxon>Chordata</taxon>
        <taxon>Craniata</taxon>
        <taxon>Vertebrata</taxon>
        <taxon>Euteleostomi</taxon>
        <taxon>Actinopterygii</taxon>
        <taxon>Neopterygii</taxon>
        <taxon>Teleostei</taxon>
        <taxon>Neoteleostei</taxon>
        <taxon>Acanthomorphata</taxon>
        <taxon>Ovalentaria</taxon>
        <taxon>Atherinomorphae</taxon>
        <taxon>Cyprinodontiformes</taxon>
        <taxon>Nothobranchiidae</taxon>
        <taxon>Nothobranchius</taxon>
    </lineage>
</organism>
<protein>
    <submittedName>
        <fullName evidence="1">Uncharacterized protein</fullName>
    </submittedName>
</protein>
<proteinExistence type="predicted"/>
<dbReference type="EMBL" id="HAEC01010191">
    <property type="protein sequence ID" value="SBQ78407.1"/>
    <property type="molecule type" value="Transcribed_RNA"/>
</dbReference>
<feature type="non-terminal residue" evidence="1">
    <location>
        <position position="92"/>
    </location>
</feature>
<name>A0A1A8H523_9TELE</name>
<gene>
    <name evidence="1" type="primary">BX005012.1</name>
</gene>
<reference evidence="1" key="2">
    <citation type="submission" date="2016-06" db="EMBL/GenBank/DDBJ databases">
        <title>The genome of a short-lived fish provides insights into sex chromosome evolution and the genetic control of aging.</title>
        <authorList>
            <person name="Reichwald K."/>
            <person name="Felder M."/>
            <person name="Petzold A."/>
            <person name="Koch P."/>
            <person name="Groth M."/>
            <person name="Platzer M."/>
        </authorList>
    </citation>
    <scope>NUCLEOTIDE SEQUENCE</scope>
    <source>
        <tissue evidence="1">Brain</tissue>
    </source>
</reference>
<accession>A0A1A8H523</accession>
<reference evidence="1" key="1">
    <citation type="submission" date="2016-05" db="EMBL/GenBank/DDBJ databases">
        <authorList>
            <person name="Lavstsen T."/>
            <person name="Jespersen J.S."/>
        </authorList>
    </citation>
    <scope>NUCLEOTIDE SEQUENCE</scope>
    <source>
        <tissue evidence="1">Brain</tissue>
    </source>
</reference>
<feature type="non-terminal residue" evidence="1">
    <location>
        <position position="1"/>
    </location>
</feature>
<evidence type="ECO:0000313" key="1">
    <source>
        <dbReference type="EMBL" id="SBQ78407.1"/>
    </source>
</evidence>
<dbReference type="AlphaFoldDB" id="A0A1A8H523"/>
<sequence>PTTSAFPGQEDLFRSRLLARAAEKVSEGARSYQTTTPERYRGTLYPARLKLKLDSGEKTYFTLTTAAEVLSSLGIRRGGRAHREGTDNRLEN</sequence>